<dbReference type="SMART" id="SM00267">
    <property type="entry name" value="GGDEF"/>
    <property type="match status" value="1"/>
</dbReference>
<evidence type="ECO:0000259" key="5">
    <source>
        <dbReference type="PROSITE" id="PS50887"/>
    </source>
</evidence>
<dbReference type="GO" id="GO:0007165">
    <property type="term" value="P:signal transduction"/>
    <property type="evidence" value="ECO:0007669"/>
    <property type="project" value="InterPro"/>
</dbReference>
<accession>A0A939GXX7</accession>
<dbReference type="NCBIfam" id="TIGR00254">
    <property type="entry name" value="GGDEF"/>
    <property type="match status" value="1"/>
</dbReference>
<dbReference type="GO" id="GO:1902201">
    <property type="term" value="P:negative regulation of bacterial-type flagellum-dependent cell motility"/>
    <property type="evidence" value="ECO:0007669"/>
    <property type="project" value="TreeGrafter"/>
</dbReference>
<dbReference type="EC" id="2.7.7.65" evidence="1"/>
<dbReference type="InterPro" id="IPR043128">
    <property type="entry name" value="Rev_trsase/Diguanyl_cyclase"/>
</dbReference>
<dbReference type="GO" id="GO:0005886">
    <property type="term" value="C:plasma membrane"/>
    <property type="evidence" value="ECO:0007669"/>
    <property type="project" value="TreeGrafter"/>
</dbReference>
<dbReference type="SUPFAM" id="SSF158472">
    <property type="entry name" value="HAMP domain-like"/>
    <property type="match status" value="1"/>
</dbReference>
<dbReference type="PROSITE" id="PS50887">
    <property type="entry name" value="GGDEF"/>
    <property type="match status" value="1"/>
</dbReference>
<organism evidence="6 7">
    <name type="scientific">Comamonas denitrificans</name>
    <dbReference type="NCBI Taxonomy" id="117506"/>
    <lineage>
        <taxon>Bacteria</taxon>
        <taxon>Pseudomonadati</taxon>
        <taxon>Pseudomonadota</taxon>
        <taxon>Betaproteobacteria</taxon>
        <taxon>Burkholderiales</taxon>
        <taxon>Comamonadaceae</taxon>
        <taxon>Comamonas</taxon>
    </lineage>
</organism>
<feature type="domain" description="GGDEF" evidence="5">
    <location>
        <begin position="282"/>
        <end position="416"/>
    </location>
</feature>
<keyword evidence="3" id="KW-1133">Transmembrane helix</keyword>
<proteinExistence type="predicted"/>
<keyword evidence="7" id="KW-1185">Reference proteome</keyword>
<dbReference type="InterPro" id="IPR033417">
    <property type="entry name" value="CHASE8"/>
</dbReference>
<comment type="caution">
    <text evidence="6">The sequence shown here is derived from an EMBL/GenBank/DDBJ whole genome shotgun (WGS) entry which is preliminary data.</text>
</comment>
<protein>
    <recommendedName>
        <fullName evidence="1">diguanylate cyclase</fullName>
        <ecNumber evidence="1">2.7.7.65</ecNumber>
    </recommendedName>
</protein>
<dbReference type="CDD" id="cd01949">
    <property type="entry name" value="GGDEF"/>
    <property type="match status" value="1"/>
</dbReference>
<dbReference type="GO" id="GO:0052621">
    <property type="term" value="F:diguanylate cyclase activity"/>
    <property type="evidence" value="ECO:0007669"/>
    <property type="project" value="UniProtKB-EC"/>
</dbReference>
<dbReference type="RefSeq" id="WP_207574871.1">
    <property type="nucleotide sequence ID" value="NZ_JAFNME010000009.1"/>
</dbReference>
<keyword evidence="3" id="KW-0812">Transmembrane</keyword>
<evidence type="ECO:0000256" key="2">
    <source>
        <dbReference type="ARBA" id="ARBA00034247"/>
    </source>
</evidence>
<dbReference type="PANTHER" id="PTHR45138">
    <property type="entry name" value="REGULATORY COMPONENTS OF SENSORY TRANSDUCTION SYSTEM"/>
    <property type="match status" value="1"/>
</dbReference>
<feature type="transmembrane region" description="Helical" evidence="3">
    <location>
        <begin position="20"/>
        <end position="44"/>
    </location>
</feature>
<dbReference type="Gene3D" id="3.30.70.270">
    <property type="match status" value="1"/>
</dbReference>
<dbReference type="InterPro" id="IPR029787">
    <property type="entry name" value="Nucleotide_cyclase"/>
</dbReference>
<dbReference type="FunFam" id="3.30.70.270:FF:000001">
    <property type="entry name" value="Diguanylate cyclase domain protein"/>
    <property type="match status" value="1"/>
</dbReference>
<evidence type="ECO:0000313" key="6">
    <source>
        <dbReference type="EMBL" id="MBO1249351.1"/>
    </source>
</evidence>
<reference evidence="6" key="1">
    <citation type="submission" date="2021-03" db="EMBL/GenBank/DDBJ databases">
        <title>Comamonas denitrificans.</title>
        <authorList>
            <person name="Finster K."/>
        </authorList>
    </citation>
    <scope>NUCLEOTIDE SEQUENCE</scope>
    <source>
        <strain evidence="6">MM2021_4</strain>
    </source>
</reference>
<comment type="catalytic activity">
    <reaction evidence="2">
        <text>2 GTP = 3',3'-c-di-GMP + 2 diphosphate</text>
        <dbReference type="Rhea" id="RHEA:24898"/>
        <dbReference type="ChEBI" id="CHEBI:33019"/>
        <dbReference type="ChEBI" id="CHEBI:37565"/>
        <dbReference type="ChEBI" id="CHEBI:58805"/>
        <dbReference type="EC" id="2.7.7.65"/>
    </reaction>
</comment>
<dbReference type="Pfam" id="PF17152">
    <property type="entry name" value="CHASE8"/>
    <property type="match status" value="1"/>
</dbReference>
<evidence type="ECO:0000256" key="3">
    <source>
        <dbReference type="SAM" id="Phobius"/>
    </source>
</evidence>
<dbReference type="SMART" id="SM00304">
    <property type="entry name" value="HAMP"/>
    <property type="match status" value="1"/>
</dbReference>
<dbReference type="AlphaFoldDB" id="A0A939GXX7"/>
<dbReference type="PROSITE" id="PS50885">
    <property type="entry name" value="HAMP"/>
    <property type="match status" value="1"/>
</dbReference>
<evidence type="ECO:0000256" key="1">
    <source>
        <dbReference type="ARBA" id="ARBA00012528"/>
    </source>
</evidence>
<keyword evidence="3" id="KW-0472">Membrane</keyword>
<dbReference type="InterPro" id="IPR050469">
    <property type="entry name" value="Diguanylate_Cyclase"/>
</dbReference>
<evidence type="ECO:0000313" key="7">
    <source>
        <dbReference type="Proteomes" id="UP000664731"/>
    </source>
</evidence>
<dbReference type="Pfam" id="PF00672">
    <property type="entry name" value="HAMP"/>
    <property type="match status" value="1"/>
</dbReference>
<dbReference type="CDD" id="cd06225">
    <property type="entry name" value="HAMP"/>
    <property type="match status" value="1"/>
</dbReference>
<dbReference type="Gene3D" id="6.10.340.10">
    <property type="match status" value="1"/>
</dbReference>
<name>A0A939GXX7_9BURK</name>
<dbReference type="Pfam" id="PF00990">
    <property type="entry name" value="GGDEF"/>
    <property type="match status" value="1"/>
</dbReference>
<dbReference type="EMBL" id="JAFNME010000009">
    <property type="protein sequence ID" value="MBO1249351.1"/>
    <property type="molecule type" value="Genomic_DNA"/>
</dbReference>
<dbReference type="InterPro" id="IPR003660">
    <property type="entry name" value="HAMP_dom"/>
</dbReference>
<feature type="transmembrane region" description="Helical" evidence="3">
    <location>
        <begin position="169"/>
        <end position="189"/>
    </location>
</feature>
<gene>
    <name evidence="6" type="ORF">J1777_05800</name>
</gene>
<feature type="domain" description="HAMP" evidence="4">
    <location>
        <begin position="193"/>
        <end position="246"/>
    </location>
</feature>
<dbReference type="Proteomes" id="UP000664731">
    <property type="component" value="Unassembled WGS sequence"/>
</dbReference>
<dbReference type="PANTHER" id="PTHR45138:SF9">
    <property type="entry name" value="DIGUANYLATE CYCLASE DGCM-RELATED"/>
    <property type="match status" value="1"/>
</dbReference>
<dbReference type="InterPro" id="IPR000160">
    <property type="entry name" value="GGDEF_dom"/>
</dbReference>
<evidence type="ECO:0000259" key="4">
    <source>
        <dbReference type="PROSITE" id="PS50885"/>
    </source>
</evidence>
<dbReference type="GO" id="GO:0043709">
    <property type="term" value="P:cell adhesion involved in single-species biofilm formation"/>
    <property type="evidence" value="ECO:0007669"/>
    <property type="project" value="TreeGrafter"/>
</dbReference>
<dbReference type="SUPFAM" id="SSF55073">
    <property type="entry name" value="Nucleotide cyclase"/>
    <property type="match status" value="1"/>
</dbReference>
<sequence length="419" mass="46317">MAASSHLMFNRLSIRYKLLVLLGVSLGVGLLISSAVALYTTFVAEQQASLRTLRQVAAVTSENMRAALAFRDGHSAQKILHSLQADPHIQYAVALDERGSVLAQYQAASISADRATRWHKLLLQPSALQQHMDREFHYVIYPIELEGSPVGRLAVLSDNQAMYTKMRRYMVLQIGVTVLIFAGLLLLSWRLQLIFTQPITQLVQGMRHIGSSKDYSTTLHTDRTDEFGELYQGFNAMLREVRVRDEKLSHLATTDPLTGLANRRFALETMQTLAAQSERNQTPLGVILLDVDHFKLVNDTYGHPVGDLILQQVAHRLQASIRTDDIAARFGGEEFLVLCADTDVPTAVQVAERIRTVVAEQVFTTPQGATLRVTVSLGVQASITTPEAMMQLVEAADQALYCAKQAGRNRVVAHTEGAA</sequence>